<evidence type="ECO:0000256" key="1">
    <source>
        <dbReference type="ARBA" id="ARBA00004477"/>
    </source>
</evidence>
<evidence type="ECO:0000256" key="7">
    <source>
        <dbReference type="ARBA" id="ARBA00022927"/>
    </source>
</evidence>
<evidence type="ECO:0000256" key="6">
    <source>
        <dbReference type="ARBA" id="ARBA00022824"/>
    </source>
</evidence>
<accession>A0A0D9WS66</accession>
<comment type="similarity">
    <text evidence="3">Belongs to the YIF1 family.</text>
</comment>
<dbReference type="HOGENOM" id="CLU_047877_0_0_1"/>
<name>A0A0D9WS66_9ORYZ</name>
<dbReference type="Pfam" id="PF03878">
    <property type="entry name" value="YIF1"/>
    <property type="match status" value="1"/>
</dbReference>
<comment type="subcellular location">
    <subcellularLocation>
        <location evidence="1">Endoplasmic reticulum membrane</location>
        <topology evidence="1">Multi-pass membrane protein</topology>
    </subcellularLocation>
    <subcellularLocation>
        <location evidence="2">Golgi apparatus membrane</location>
        <topology evidence="2">Multi-pass membrane protein</topology>
    </subcellularLocation>
</comment>
<feature type="transmembrane region" description="Helical" evidence="11">
    <location>
        <begin position="182"/>
        <end position="200"/>
    </location>
</feature>
<keyword evidence="8 11" id="KW-1133">Transmembrane helix</keyword>
<dbReference type="AlphaFoldDB" id="A0A0D9WS66"/>
<keyword evidence="7" id="KW-0653">Protein transport</keyword>
<dbReference type="EnsemblPlants" id="LPERR06G17710.1">
    <property type="protein sequence ID" value="LPERR06G17710.1"/>
    <property type="gene ID" value="LPERR06G17710"/>
</dbReference>
<dbReference type="GO" id="GO:0000139">
    <property type="term" value="C:Golgi membrane"/>
    <property type="evidence" value="ECO:0007669"/>
    <property type="project" value="UniProtKB-SubCell"/>
</dbReference>
<evidence type="ECO:0000256" key="8">
    <source>
        <dbReference type="ARBA" id="ARBA00022989"/>
    </source>
</evidence>
<reference evidence="12" key="3">
    <citation type="submission" date="2015-04" db="UniProtKB">
        <authorList>
            <consortium name="EnsemblPlants"/>
        </authorList>
    </citation>
    <scope>IDENTIFICATION</scope>
</reference>
<keyword evidence="13" id="KW-1185">Reference proteome</keyword>
<proteinExistence type="inferred from homology"/>
<evidence type="ECO:0000256" key="5">
    <source>
        <dbReference type="ARBA" id="ARBA00022692"/>
    </source>
</evidence>
<evidence type="ECO:0000313" key="12">
    <source>
        <dbReference type="EnsemblPlants" id="LPERR06G17710.1"/>
    </source>
</evidence>
<dbReference type="STRING" id="77586.A0A0D9WS66"/>
<evidence type="ECO:0000256" key="9">
    <source>
        <dbReference type="ARBA" id="ARBA00023034"/>
    </source>
</evidence>
<evidence type="ECO:0000256" key="2">
    <source>
        <dbReference type="ARBA" id="ARBA00004653"/>
    </source>
</evidence>
<feature type="transmembrane region" description="Helical" evidence="11">
    <location>
        <begin position="221"/>
        <end position="240"/>
    </location>
</feature>
<evidence type="ECO:0000256" key="3">
    <source>
        <dbReference type="ARBA" id="ARBA00009727"/>
    </source>
</evidence>
<keyword evidence="6" id="KW-0256">Endoplasmic reticulum</keyword>
<evidence type="ECO:0000256" key="10">
    <source>
        <dbReference type="ARBA" id="ARBA00023136"/>
    </source>
</evidence>
<organism evidence="12 13">
    <name type="scientific">Leersia perrieri</name>
    <dbReference type="NCBI Taxonomy" id="77586"/>
    <lineage>
        <taxon>Eukaryota</taxon>
        <taxon>Viridiplantae</taxon>
        <taxon>Streptophyta</taxon>
        <taxon>Embryophyta</taxon>
        <taxon>Tracheophyta</taxon>
        <taxon>Spermatophyta</taxon>
        <taxon>Magnoliopsida</taxon>
        <taxon>Liliopsida</taxon>
        <taxon>Poales</taxon>
        <taxon>Poaceae</taxon>
        <taxon>BOP clade</taxon>
        <taxon>Oryzoideae</taxon>
        <taxon>Oryzeae</taxon>
        <taxon>Oryzinae</taxon>
        <taxon>Leersia</taxon>
    </lineage>
</organism>
<keyword evidence="9" id="KW-0333">Golgi apparatus</keyword>
<keyword evidence="4" id="KW-0813">Transport</keyword>
<evidence type="ECO:0000256" key="11">
    <source>
        <dbReference type="SAM" id="Phobius"/>
    </source>
</evidence>
<evidence type="ECO:0000313" key="13">
    <source>
        <dbReference type="Proteomes" id="UP000032180"/>
    </source>
</evidence>
<keyword evidence="5 11" id="KW-0812">Transmembrane</keyword>
<dbReference type="InterPro" id="IPR005578">
    <property type="entry name" value="Yif1_fam"/>
</dbReference>
<dbReference type="GO" id="GO:0005789">
    <property type="term" value="C:endoplasmic reticulum membrane"/>
    <property type="evidence" value="ECO:0007669"/>
    <property type="project" value="UniProtKB-SubCell"/>
</dbReference>
<keyword evidence="10 11" id="KW-0472">Membrane</keyword>
<dbReference type="Proteomes" id="UP000032180">
    <property type="component" value="Chromosome 6"/>
</dbReference>
<dbReference type="PANTHER" id="PTHR14083:SF9">
    <property type="entry name" value="OS06G0620600 PROTEIN"/>
    <property type="match status" value="1"/>
</dbReference>
<sequence length="244" mass="27209">MAAMNSDLGGLGGRPATSQANPFESALYGAGPGLIRSGLGAYGEKFLGSSSEFMQSNITQYLSNPQYYFQVNSQYVRNKLKVILFPFLHRGHWTRITEPVGGRLSYKPPIQDINAPDLFTPEALTLQFTKGLLGWFLQVILIRVLLYTLGSGEAPLLDIVAYAGYGFAGTSLAMLVRVFWTPSYYFVLPWFAICTGVFLVKTMKRVLLGAPRSYERHPSRNHYFLLFLAVVQFPILFWLGNISG</sequence>
<dbReference type="GO" id="GO:0015031">
    <property type="term" value="P:protein transport"/>
    <property type="evidence" value="ECO:0007669"/>
    <property type="project" value="UniProtKB-KW"/>
</dbReference>
<dbReference type="GO" id="GO:0005793">
    <property type="term" value="C:endoplasmic reticulum-Golgi intermediate compartment"/>
    <property type="evidence" value="ECO:0007669"/>
    <property type="project" value="TreeGrafter"/>
</dbReference>
<reference evidence="13" key="2">
    <citation type="submission" date="2013-12" db="EMBL/GenBank/DDBJ databases">
        <authorList>
            <person name="Yu Y."/>
            <person name="Lee S."/>
            <person name="de Baynast K."/>
            <person name="Wissotski M."/>
            <person name="Liu L."/>
            <person name="Talag J."/>
            <person name="Goicoechea J."/>
            <person name="Angelova A."/>
            <person name="Jetty R."/>
            <person name="Kudrna D."/>
            <person name="Golser W."/>
            <person name="Rivera L."/>
            <person name="Zhang J."/>
            <person name="Wing R."/>
        </authorList>
    </citation>
    <scope>NUCLEOTIDE SEQUENCE</scope>
</reference>
<reference evidence="12 13" key="1">
    <citation type="submission" date="2012-08" db="EMBL/GenBank/DDBJ databases">
        <title>Oryza genome evolution.</title>
        <authorList>
            <person name="Wing R.A."/>
        </authorList>
    </citation>
    <scope>NUCLEOTIDE SEQUENCE</scope>
</reference>
<protein>
    <submittedName>
        <fullName evidence="12">Uncharacterized protein</fullName>
    </submittedName>
</protein>
<dbReference type="Gramene" id="LPERR06G17710.1">
    <property type="protein sequence ID" value="LPERR06G17710.1"/>
    <property type="gene ID" value="LPERR06G17710"/>
</dbReference>
<dbReference type="GO" id="GO:0030134">
    <property type="term" value="C:COPII-coated ER to Golgi transport vesicle"/>
    <property type="evidence" value="ECO:0007669"/>
    <property type="project" value="TreeGrafter"/>
</dbReference>
<dbReference type="GO" id="GO:0006888">
    <property type="term" value="P:endoplasmic reticulum to Golgi vesicle-mediated transport"/>
    <property type="evidence" value="ECO:0007669"/>
    <property type="project" value="InterPro"/>
</dbReference>
<evidence type="ECO:0000256" key="4">
    <source>
        <dbReference type="ARBA" id="ARBA00022448"/>
    </source>
</evidence>
<dbReference type="eggNOG" id="KOG3094">
    <property type="taxonomic scope" value="Eukaryota"/>
</dbReference>
<dbReference type="PANTHER" id="PTHR14083">
    <property type="entry name" value="YIP1 INTERACTING FACTOR HOMOLOG YIF1 PROTEIN"/>
    <property type="match status" value="1"/>
</dbReference>